<dbReference type="Pfam" id="PF00646">
    <property type="entry name" value="F-box"/>
    <property type="match status" value="1"/>
</dbReference>
<reference evidence="2 3" key="1">
    <citation type="submission" date="2024-06" db="EMBL/GenBank/DDBJ databases">
        <title>A chromosome-level genome assembly of beet webworm, Loxostege sticticalis.</title>
        <authorList>
            <person name="Zhang Y."/>
        </authorList>
    </citation>
    <scope>NUCLEOTIDE SEQUENCE [LARGE SCALE GENOMIC DNA]</scope>
    <source>
        <strain evidence="2">AQ026</strain>
        <tissue evidence="2">Whole body</tissue>
    </source>
</reference>
<feature type="domain" description="F-box" evidence="1">
    <location>
        <begin position="8"/>
        <end position="47"/>
    </location>
</feature>
<dbReference type="SMART" id="SM00256">
    <property type="entry name" value="FBOX"/>
    <property type="match status" value="1"/>
</dbReference>
<dbReference type="InterPro" id="IPR001810">
    <property type="entry name" value="F-box_dom"/>
</dbReference>
<evidence type="ECO:0000259" key="1">
    <source>
        <dbReference type="SMART" id="SM00256"/>
    </source>
</evidence>
<dbReference type="Gene3D" id="3.80.10.10">
    <property type="entry name" value="Ribonuclease Inhibitor"/>
    <property type="match status" value="1"/>
</dbReference>
<name>A0ABR3H710_LOXSC</name>
<keyword evidence="3" id="KW-1185">Reference proteome</keyword>
<sequence length="502" mass="58383">MSPEWGSLPLLPLRCILDHLSTEDAMAAMSTCRHWRSAILLYEGRKETLRLRAKHLEKSLYLARVFRKHTRRLHLYLDCTEEDTDEFMNFVLPQFFDSAKLREIIFIGPSYIQQTHHMPVIKIKRILTESLIFKHLHCLQRFGMLGCEMGIAKSDNERITHKHLEYYSRPLTFSHEASPSDTVLSRCNTGLMVFSALQSVIVDYDHINTEALETLSQLATFSQLSLNVGYKRQQPYAPIDWARAGARRLHVHVNIISLPHTKFDEVIENILCEGMTLVSLKVLFCKSLYPPLIEHIVSVHKDTLQELVWADCPYNSTDVYHRHHRPPRLAQVLSSSSSSLHRDTLQELVWADCPYNSTDVYHRHHRPPRLAQYGMGNVNPFILLCWQCTQLRRLVIHGYWIWQYDLLGFVRLRPSLERVEVSAIFARQDAFGDSHARVLAHDEPHRPNMQLYQEMNEYTKFKWEWTPWPQLHAGLRARSTPQQRAAYVVREVTASATASAVT</sequence>
<gene>
    <name evidence="2" type="ORF">ABMA27_009943</name>
</gene>
<dbReference type="Gene3D" id="1.20.1280.50">
    <property type="match status" value="1"/>
</dbReference>
<dbReference type="SUPFAM" id="SSF81383">
    <property type="entry name" value="F-box domain"/>
    <property type="match status" value="1"/>
</dbReference>
<dbReference type="Proteomes" id="UP001549920">
    <property type="component" value="Unassembled WGS sequence"/>
</dbReference>
<dbReference type="PANTHER" id="PTHR20933">
    <property type="entry name" value="F-BOX ONLY PROTEIN 33"/>
    <property type="match status" value="1"/>
</dbReference>
<protein>
    <recommendedName>
        <fullName evidence="1">F-box domain-containing protein</fullName>
    </recommendedName>
</protein>
<evidence type="ECO:0000313" key="2">
    <source>
        <dbReference type="EMBL" id="KAL0860577.1"/>
    </source>
</evidence>
<evidence type="ECO:0000313" key="3">
    <source>
        <dbReference type="Proteomes" id="UP001549920"/>
    </source>
</evidence>
<comment type="caution">
    <text evidence="2">The sequence shown here is derived from an EMBL/GenBank/DDBJ whole genome shotgun (WGS) entry which is preliminary data.</text>
</comment>
<accession>A0ABR3H710</accession>
<organism evidence="2 3">
    <name type="scientific">Loxostege sticticalis</name>
    <name type="common">Beet webworm moth</name>
    <dbReference type="NCBI Taxonomy" id="481309"/>
    <lineage>
        <taxon>Eukaryota</taxon>
        <taxon>Metazoa</taxon>
        <taxon>Ecdysozoa</taxon>
        <taxon>Arthropoda</taxon>
        <taxon>Hexapoda</taxon>
        <taxon>Insecta</taxon>
        <taxon>Pterygota</taxon>
        <taxon>Neoptera</taxon>
        <taxon>Endopterygota</taxon>
        <taxon>Lepidoptera</taxon>
        <taxon>Glossata</taxon>
        <taxon>Ditrysia</taxon>
        <taxon>Pyraloidea</taxon>
        <taxon>Crambidae</taxon>
        <taxon>Pyraustinae</taxon>
        <taxon>Loxostege</taxon>
    </lineage>
</organism>
<dbReference type="EMBL" id="JBEUOH010000025">
    <property type="protein sequence ID" value="KAL0860577.1"/>
    <property type="molecule type" value="Genomic_DNA"/>
</dbReference>
<dbReference type="InterPro" id="IPR036047">
    <property type="entry name" value="F-box-like_dom_sf"/>
</dbReference>
<dbReference type="PANTHER" id="PTHR20933:SF3">
    <property type="entry name" value="F-BOX ONLY PROTEIN 33"/>
    <property type="match status" value="1"/>
</dbReference>
<proteinExistence type="predicted"/>
<dbReference type="InterPro" id="IPR032675">
    <property type="entry name" value="LRR_dom_sf"/>
</dbReference>